<dbReference type="AlphaFoldDB" id="A0A0E1XDN1"/>
<keyword evidence="3" id="KW-0812">Transmembrane</keyword>
<feature type="region of interest" description="Disordered" evidence="2">
    <location>
        <begin position="1"/>
        <end position="47"/>
    </location>
</feature>
<keyword evidence="3" id="KW-1133">Transmembrane helix</keyword>
<evidence type="ECO:0000313" key="4">
    <source>
        <dbReference type="EMBL" id="EFH96710.1"/>
    </source>
</evidence>
<organism evidence="4">
    <name type="scientific">Staphylococcus aureus subsp. aureus MN8</name>
    <dbReference type="NCBI Taxonomy" id="548470"/>
    <lineage>
        <taxon>Bacteria</taxon>
        <taxon>Bacillati</taxon>
        <taxon>Bacillota</taxon>
        <taxon>Bacilli</taxon>
        <taxon>Bacillales</taxon>
        <taxon>Staphylococcaceae</taxon>
        <taxon>Staphylococcus</taxon>
    </lineage>
</organism>
<dbReference type="Proteomes" id="UP000003455">
    <property type="component" value="Chromosome"/>
</dbReference>
<feature type="transmembrane region" description="Helical" evidence="3">
    <location>
        <begin position="70"/>
        <end position="91"/>
    </location>
</feature>
<comment type="caution">
    <text evidence="4">The sequence shown here is derived from an EMBL/GenBank/DDBJ whole genome shotgun (WGS) entry which is preliminary data.</text>
</comment>
<feature type="compositionally biased region" description="Basic and acidic residues" evidence="2">
    <location>
        <begin position="36"/>
        <end position="47"/>
    </location>
</feature>
<evidence type="ECO:0000256" key="1">
    <source>
        <dbReference type="SAM" id="Coils"/>
    </source>
</evidence>
<gene>
    <name evidence="4" type="ORF">HMPREF0769_10712</name>
</gene>
<evidence type="ECO:0000256" key="2">
    <source>
        <dbReference type="SAM" id="MobiDB-lite"/>
    </source>
</evidence>
<dbReference type="RefSeq" id="WP_000831298.1">
    <property type="nucleotide sequence ID" value="NZ_CM000952.1"/>
</dbReference>
<dbReference type="EMBL" id="ACJA02000001">
    <property type="protein sequence ID" value="EFH96710.1"/>
    <property type="molecule type" value="Genomic_DNA"/>
</dbReference>
<keyword evidence="3" id="KW-0472">Membrane</keyword>
<dbReference type="SMR" id="A0A0E1XDN1"/>
<evidence type="ECO:0000256" key="3">
    <source>
        <dbReference type="SAM" id="Phobius"/>
    </source>
</evidence>
<dbReference type="HOGENOM" id="CLU_102183_0_0_9"/>
<protein>
    <submittedName>
        <fullName evidence="4">Uncharacterized protein</fullName>
    </submittedName>
</protein>
<name>A0A0E1XDN1_STAAU</name>
<keyword evidence="1" id="KW-0175">Coiled coil</keyword>
<reference evidence="4" key="1">
    <citation type="submission" date="2010-05" db="EMBL/GenBank/DDBJ databases">
        <authorList>
            <person name="Muzny D."/>
            <person name="Qin X."/>
            <person name="Buhay C."/>
            <person name="Dugan-Rocha S."/>
            <person name="Ding Y."/>
            <person name="Chen G."/>
            <person name="Hawes A."/>
            <person name="Holder M."/>
            <person name="Jhangiani S."/>
            <person name="Johnson A."/>
            <person name="Khan Z."/>
            <person name="Li Z."/>
            <person name="Liu W."/>
            <person name="Liu X."/>
            <person name="Perez L."/>
            <person name="Shen H."/>
            <person name="Wang Q."/>
            <person name="Watt J."/>
            <person name="Xi L."/>
            <person name="Xin Y."/>
            <person name="Zhou J."/>
            <person name="Deng J."/>
            <person name="Jiang H."/>
            <person name="Liu Y."/>
            <person name="Qu J."/>
            <person name="Song X.-Z."/>
            <person name="Zhang L."/>
            <person name="Villasana D."/>
            <person name="Johnson A."/>
            <person name="Liu J."/>
            <person name="Liyanage D."/>
            <person name="Lorensuhewa L."/>
            <person name="Robinson T."/>
            <person name="Song A."/>
            <person name="Song B.-B."/>
            <person name="Dinh H."/>
            <person name="Thornton R."/>
            <person name="Coyle M."/>
            <person name="Francisco L."/>
            <person name="Jackson L."/>
            <person name="Javaid M."/>
            <person name="Korchina V."/>
            <person name="Kovar C."/>
            <person name="Mata R."/>
            <person name="Mathew T."/>
            <person name="Ngo R."/>
            <person name="Nguyen L."/>
            <person name="Nguyen N."/>
            <person name="Okwuonu G."/>
            <person name="Ongeri F."/>
            <person name="Pham C."/>
            <person name="Simmons D."/>
            <person name="Wilczek-Boney K."/>
            <person name="Hale W."/>
            <person name="Jakkamsetti A."/>
            <person name="Pham P."/>
            <person name="Ruth R."/>
            <person name="San Lucas F."/>
            <person name="Warren J."/>
            <person name="Zhang J."/>
            <person name="Zhao Z."/>
            <person name="Zhou C."/>
            <person name="Zhu D."/>
            <person name="Lee S."/>
            <person name="Bess C."/>
            <person name="Blankenburg K."/>
            <person name="Forbes L."/>
            <person name="Fu Q."/>
            <person name="Gubbala S."/>
            <person name="Hirani K."/>
            <person name="Jayaseelan J.C."/>
            <person name="Lara F."/>
            <person name="Munidasa M."/>
            <person name="Palculict T."/>
            <person name="Patil S."/>
            <person name="Pu L.-L."/>
            <person name="Saada N."/>
            <person name="Tang L."/>
            <person name="Weissenberger G."/>
            <person name="Zhu Y."/>
            <person name="Hemphill L."/>
            <person name="Shang Y."/>
            <person name="Youmans B."/>
            <person name="Ayvaz T."/>
            <person name="Ross M."/>
            <person name="Santibanez J."/>
            <person name="Aqrawi P."/>
            <person name="Gross S."/>
            <person name="Joshi V."/>
            <person name="Fowler G."/>
            <person name="Nazareth L."/>
            <person name="Reid J."/>
            <person name="Worley K."/>
            <person name="Petrosino J."/>
            <person name="Highlander S."/>
            <person name="Gibbs R."/>
        </authorList>
    </citation>
    <scope>NUCLEOTIDE SEQUENCE [LARGE SCALE GENOMIC DNA]</scope>
    <source>
        <strain evidence="4">MN8</strain>
    </source>
</reference>
<feature type="compositionally biased region" description="Basic and acidic residues" evidence="2">
    <location>
        <begin position="1"/>
        <end position="11"/>
    </location>
</feature>
<feature type="coiled-coil region" evidence="1">
    <location>
        <begin position="109"/>
        <end position="190"/>
    </location>
</feature>
<sequence length="219" mass="25799">MKRTDKYRDSYQYDNQNQNHRRQSEDASYRQQYAKGDPEEHPERYYNGRDYRREQILEEENEKSRRSKKWLYIIIAILLIIVAIFVTRALLNNDSDKVSNDPKVSQNYKKQVENQDGQINQQVDNAKENIKNNQKTDDIIKNLQNQIDNLKQQEQNKADSKLTQFYQDQINKLTEANNALKNNASQGKIESMLNDINTKFDSIKSKLESLFKDDNGGAN</sequence>
<proteinExistence type="predicted"/>
<accession>A0A0E1XDN1</accession>